<accession>A0A6H1UFJ8</accession>
<dbReference type="GO" id="GO:0005886">
    <property type="term" value="C:plasma membrane"/>
    <property type="evidence" value="ECO:0007669"/>
    <property type="project" value="UniProtKB-SubCell"/>
</dbReference>
<name>A0A6H1UFJ8_9GAMM</name>
<evidence type="ECO:0000256" key="10">
    <source>
        <dbReference type="ARBA" id="ARBA00035657"/>
    </source>
</evidence>
<gene>
    <name evidence="14" type="ORF">HER31_13830</name>
</gene>
<dbReference type="Proteomes" id="UP000501602">
    <property type="component" value="Chromosome"/>
</dbReference>
<sequence length="128" mass="14247">MNWALAIVCLLVGLGLGFLAGKRSGGSRDNTDRLQQELAQARFDLEQQRQGVADYFAQSQELMTSLSQQFEKTNRFWQESAKELTDEPAMVAENDEVVETSNVTSLPPNDYVQGSHGIINPETRVANQ</sequence>
<evidence type="ECO:0000256" key="3">
    <source>
        <dbReference type="ARBA" id="ARBA00022519"/>
    </source>
</evidence>
<dbReference type="PANTHER" id="PTHR39579:SF1">
    <property type="entry name" value="INNER MEMBRANE PROTEIN YHCB"/>
    <property type="match status" value="1"/>
</dbReference>
<evidence type="ECO:0000313" key="14">
    <source>
        <dbReference type="EMBL" id="QIZ77877.1"/>
    </source>
</evidence>
<keyword evidence="8" id="KW-0472">Membrane</keyword>
<dbReference type="EMBL" id="CP051180">
    <property type="protein sequence ID" value="QIZ77877.1"/>
    <property type="molecule type" value="Genomic_DNA"/>
</dbReference>
<dbReference type="GO" id="GO:0008360">
    <property type="term" value="P:regulation of cell shape"/>
    <property type="evidence" value="ECO:0007669"/>
    <property type="project" value="UniProtKB-KW"/>
</dbReference>
<keyword evidence="6" id="KW-0133">Cell shape</keyword>
<evidence type="ECO:0000256" key="2">
    <source>
        <dbReference type="ARBA" id="ARBA00022475"/>
    </source>
</evidence>
<dbReference type="Pfam" id="PF06295">
    <property type="entry name" value="ZapG-like"/>
    <property type="match status" value="1"/>
</dbReference>
<comment type="subcellular location">
    <subcellularLocation>
        <location evidence="1">Cell inner membrane</location>
        <topology evidence="1">Single-pass membrane protein</topology>
    </subcellularLocation>
</comment>
<keyword evidence="9" id="KW-0131">Cell cycle</keyword>
<evidence type="ECO:0000256" key="8">
    <source>
        <dbReference type="ARBA" id="ARBA00023136"/>
    </source>
</evidence>
<evidence type="ECO:0000256" key="6">
    <source>
        <dbReference type="ARBA" id="ARBA00022960"/>
    </source>
</evidence>
<evidence type="ECO:0000256" key="5">
    <source>
        <dbReference type="ARBA" id="ARBA00022692"/>
    </source>
</evidence>
<keyword evidence="4" id="KW-0132">Cell division</keyword>
<keyword evidence="2" id="KW-1003">Cell membrane</keyword>
<evidence type="ECO:0000256" key="11">
    <source>
        <dbReference type="ARBA" id="ARBA00035703"/>
    </source>
</evidence>
<dbReference type="RefSeq" id="WP_168661289.1">
    <property type="nucleotide sequence ID" value="NZ_CP051180.1"/>
</dbReference>
<evidence type="ECO:0000256" key="4">
    <source>
        <dbReference type="ARBA" id="ARBA00022618"/>
    </source>
</evidence>
<reference evidence="14 15" key="1">
    <citation type="submission" date="2020-04" db="EMBL/GenBank/DDBJ databases">
        <title>Ferrimonas sp. S7 isolated from sea water.</title>
        <authorList>
            <person name="Bae S.S."/>
            <person name="Baek K."/>
        </authorList>
    </citation>
    <scope>NUCLEOTIDE SEQUENCE [LARGE SCALE GENOMIC DNA]</scope>
    <source>
        <strain evidence="14 15">S7</strain>
    </source>
</reference>
<evidence type="ECO:0000256" key="12">
    <source>
        <dbReference type="ARBA" id="ARBA00035727"/>
    </source>
</evidence>
<evidence type="ECO:0000256" key="13">
    <source>
        <dbReference type="SAM" id="MobiDB-lite"/>
    </source>
</evidence>
<dbReference type="InterPro" id="IPR009386">
    <property type="entry name" value="ZapG-like"/>
</dbReference>
<keyword evidence="7" id="KW-1133">Transmembrane helix</keyword>
<keyword evidence="15" id="KW-1185">Reference proteome</keyword>
<evidence type="ECO:0000313" key="15">
    <source>
        <dbReference type="Proteomes" id="UP000501602"/>
    </source>
</evidence>
<organism evidence="14 15">
    <name type="scientific">Ferrimonas lipolytica</name>
    <dbReference type="NCBI Taxonomy" id="2724191"/>
    <lineage>
        <taxon>Bacteria</taxon>
        <taxon>Pseudomonadati</taxon>
        <taxon>Pseudomonadota</taxon>
        <taxon>Gammaproteobacteria</taxon>
        <taxon>Alteromonadales</taxon>
        <taxon>Ferrimonadaceae</taxon>
        <taxon>Ferrimonas</taxon>
    </lineage>
</organism>
<keyword evidence="5" id="KW-0812">Transmembrane</keyword>
<evidence type="ECO:0000256" key="9">
    <source>
        <dbReference type="ARBA" id="ARBA00023306"/>
    </source>
</evidence>
<comment type="similarity">
    <text evidence="10">Belongs to the ZapG family.</text>
</comment>
<evidence type="ECO:0000256" key="1">
    <source>
        <dbReference type="ARBA" id="ARBA00004377"/>
    </source>
</evidence>
<dbReference type="GO" id="GO:0051301">
    <property type="term" value="P:cell division"/>
    <property type="evidence" value="ECO:0007669"/>
    <property type="project" value="UniProtKB-KW"/>
</dbReference>
<proteinExistence type="inferred from homology"/>
<feature type="region of interest" description="Disordered" evidence="13">
    <location>
        <begin position="102"/>
        <end position="128"/>
    </location>
</feature>
<dbReference type="AlphaFoldDB" id="A0A6H1UFJ8"/>
<dbReference type="PANTHER" id="PTHR39579">
    <property type="entry name" value="INNER MEMBRANE PROTEIN YHCB"/>
    <property type="match status" value="1"/>
</dbReference>
<keyword evidence="3" id="KW-0997">Cell inner membrane</keyword>
<dbReference type="KEGG" id="fes:HER31_13830"/>
<evidence type="ECO:0000256" key="7">
    <source>
        <dbReference type="ARBA" id="ARBA00022989"/>
    </source>
</evidence>
<protein>
    <recommendedName>
        <fullName evidence="11">Z-ring associated protein G</fullName>
    </recommendedName>
    <alternativeName>
        <fullName evidence="12">Cell division protein ZapG</fullName>
    </alternativeName>
</protein>